<gene>
    <name evidence="5" type="ORF">SANT12839_092850</name>
</gene>
<dbReference type="Gene3D" id="3.30.43.10">
    <property type="entry name" value="Uridine Diphospho-n-acetylenolpyruvylglucosamine Reductase, domain 2"/>
    <property type="match status" value="1"/>
</dbReference>
<dbReference type="EMBL" id="BJHV01000001">
    <property type="protein sequence ID" value="GDY48403.1"/>
    <property type="molecule type" value="Genomic_DNA"/>
</dbReference>
<dbReference type="PROSITE" id="PS00862">
    <property type="entry name" value="OX2_COVAL_FAD"/>
    <property type="match status" value="1"/>
</dbReference>
<dbReference type="Pfam" id="PF01565">
    <property type="entry name" value="FAD_binding_4"/>
    <property type="match status" value="1"/>
</dbReference>
<organism evidence="5 6">
    <name type="scientific">Streptomyces antimycoticus</name>
    <dbReference type="NCBI Taxonomy" id="68175"/>
    <lineage>
        <taxon>Bacteria</taxon>
        <taxon>Bacillati</taxon>
        <taxon>Actinomycetota</taxon>
        <taxon>Actinomycetes</taxon>
        <taxon>Kitasatosporales</taxon>
        <taxon>Streptomycetaceae</taxon>
        <taxon>Streptomyces</taxon>
        <taxon>Streptomyces violaceusniger group</taxon>
    </lineage>
</organism>
<dbReference type="GO" id="GO:0050660">
    <property type="term" value="F:flavin adenine dinucleotide binding"/>
    <property type="evidence" value="ECO:0007669"/>
    <property type="project" value="InterPro"/>
</dbReference>
<proteinExistence type="inferred from homology"/>
<comment type="caution">
    <text evidence="5">The sequence shown here is derived from an EMBL/GenBank/DDBJ whole genome shotgun (WGS) entry which is preliminary data.</text>
</comment>
<evidence type="ECO:0000256" key="1">
    <source>
        <dbReference type="ARBA" id="ARBA00005466"/>
    </source>
</evidence>
<feature type="region of interest" description="Disordered" evidence="3">
    <location>
        <begin position="108"/>
        <end position="140"/>
    </location>
</feature>
<protein>
    <recommendedName>
        <fullName evidence="4">FAD linked oxidase N-terminal domain-containing protein</fullName>
    </recommendedName>
</protein>
<dbReference type="InterPro" id="IPR016167">
    <property type="entry name" value="FAD-bd_PCMH_sub1"/>
</dbReference>
<dbReference type="InterPro" id="IPR036318">
    <property type="entry name" value="FAD-bd_PCMH-like_sf"/>
</dbReference>
<evidence type="ECO:0000256" key="3">
    <source>
        <dbReference type="SAM" id="MobiDB-lite"/>
    </source>
</evidence>
<accession>A0A4D4KRC1</accession>
<feature type="domain" description="FAD linked oxidase N-terminal" evidence="4">
    <location>
        <begin position="50"/>
        <end position="107"/>
    </location>
</feature>
<dbReference type="SUPFAM" id="SSF56176">
    <property type="entry name" value="FAD-binding/transporter-associated domain-like"/>
    <property type="match status" value="1"/>
</dbReference>
<name>A0A4D4KRC1_9ACTN</name>
<evidence type="ECO:0000259" key="4">
    <source>
        <dbReference type="Pfam" id="PF01565"/>
    </source>
</evidence>
<dbReference type="InterPro" id="IPR006094">
    <property type="entry name" value="Oxid_FAD_bind_N"/>
</dbReference>
<feature type="compositionally biased region" description="Pro residues" evidence="3">
    <location>
        <begin position="122"/>
        <end position="137"/>
    </location>
</feature>
<sequence>MTVTPQNQQRAVAALKAHLPADRVLTAGPEYAAGTALWNGAVASRPAILPRYTSTAEVQTGVRAARELGLPLSVRGGGHDWAGRALSDQGLTLDLTPMSSGHVDVEAAGRPLPEGPGRTMCSPPPTRTAWSPPPAPSAPWAWPDRPCAAEVATSAW</sequence>
<evidence type="ECO:0000313" key="5">
    <source>
        <dbReference type="EMBL" id="GDY48403.1"/>
    </source>
</evidence>
<dbReference type="Proteomes" id="UP000299290">
    <property type="component" value="Unassembled WGS sequence"/>
</dbReference>
<reference evidence="5 6" key="1">
    <citation type="journal article" date="2020" name="Int. J. Syst. Evol. Microbiol.">
        <title>Reclassification of Streptomyces castelarensis and Streptomyces sporoclivatus as later heterotypic synonyms of Streptomyces antimycoticus.</title>
        <authorList>
            <person name="Komaki H."/>
            <person name="Tamura T."/>
        </authorList>
    </citation>
    <scope>NUCLEOTIDE SEQUENCE [LARGE SCALE GENOMIC DNA]</scope>
    <source>
        <strain evidence="5 6">NBRC 12839</strain>
    </source>
</reference>
<evidence type="ECO:0000313" key="6">
    <source>
        <dbReference type="Proteomes" id="UP000299290"/>
    </source>
</evidence>
<comment type="similarity">
    <text evidence="1">Belongs to the oxygen-dependent FAD-linked oxidoreductase family.</text>
</comment>
<keyword evidence="2" id="KW-0560">Oxidoreductase</keyword>
<dbReference type="InterPro" id="IPR006093">
    <property type="entry name" value="Oxy_OxRdtase_FAD_BS"/>
</dbReference>
<evidence type="ECO:0000256" key="2">
    <source>
        <dbReference type="ARBA" id="ARBA00023002"/>
    </source>
</evidence>
<keyword evidence="6" id="KW-1185">Reference proteome</keyword>
<dbReference type="AlphaFoldDB" id="A0A4D4KRC1"/>
<dbReference type="GO" id="GO:0016491">
    <property type="term" value="F:oxidoreductase activity"/>
    <property type="evidence" value="ECO:0007669"/>
    <property type="project" value="UniProtKB-KW"/>
</dbReference>
<dbReference type="RefSeq" id="WP_162003931.1">
    <property type="nucleotide sequence ID" value="NZ_JBHMCN010000022.1"/>
</dbReference>